<keyword evidence="3" id="KW-1185">Reference proteome</keyword>
<reference evidence="2 3" key="1">
    <citation type="journal article" date="2021" name="BMC Genomics">
        <title>Datura genome reveals duplications of psychoactive alkaloid biosynthetic genes and high mutation rate following tissue culture.</title>
        <authorList>
            <person name="Rajewski A."/>
            <person name="Carter-House D."/>
            <person name="Stajich J."/>
            <person name="Litt A."/>
        </authorList>
    </citation>
    <scope>NUCLEOTIDE SEQUENCE [LARGE SCALE GENOMIC DNA]</scope>
    <source>
        <strain evidence="2">AR-01</strain>
    </source>
</reference>
<feature type="region of interest" description="Disordered" evidence="1">
    <location>
        <begin position="45"/>
        <end position="76"/>
    </location>
</feature>
<evidence type="ECO:0000256" key="1">
    <source>
        <dbReference type="SAM" id="MobiDB-lite"/>
    </source>
</evidence>
<organism evidence="2 3">
    <name type="scientific">Datura stramonium</name>
    <name type="common">Jimsonweed</name>
    <name type="synonym">Common thornapple</name>
    <dbReference type="NCBI Taxonomy" id="4076"/>
    <lineage>
        <taxon>Eukaryota</taxon>
        <taxon>Viridiplantae</taxon>
        <taxon>Streptophyta</taxon>
        <taxon>Embryophyta</taxon>
        <taxon>Tracheophyta</taxon>
        <taxon>Spermatophyta</taxon>
        <taxon>Magnoliopsida</taxon>
        <taxon>eudicotyledons</taxon>
        <taxon>Gunneridae</taxon>
        <taxon>Pentapetalae</taxon>
        <taxon>asterids</taxon>
        <taxon>lamiids</taxon>
        <taxon>Solanales</taxon>
        <taxon>Solanaceae</taxon>
        <taxon>Solanoideae</taxon>
        <taxon>Datureae</taxon>
        <taxon>Datura</taxon>
    </lineage>
</organism>
<name>A0ABS8V4P8_DATST</name>
<feature type="compositionally biased region" description="Basic and acidic residues" evidence="1">
    <location>
        <begin position="45"/>
        <end position="54"/>
    </location>
</feature>
<gene>
    <name evidence="2" type="ORF">HAX54_028798</name>
</gene>
<sequence>MEVEKNEGGARGGDRVVAGSSFDGAVEMVGFRLWFAGEKQEEKVRKYGDEERASNDGGSPVKNLRRRTNRKGSATAVKGWKERSVCVLLSMTGVVRGGEDEQRRVAGLFCSGRCGEGERKMRVSN</sequence>
<evidence type="ECO:0000313" key="3">
    <source>
        <dbReference type="Proteomes" id="UP000823775"/>
    </source>
</evidence>
<evidence type="ECO:0000313" key="2">
    <source>
        <dbReference type="EMBL" id="MCD9642131.1"/>
    </source>
</evidence>
<protein>
    <submittedName>
        <fullName evidence="2">Uncharacterized protein</fullName>
    </submittedName>
</protein>
<proteinExistence type="predicted"/>
<dbReference type="EMBL" id="JACEIK010003542">
    <property type="protein sequence ID" value="MCD9642131.1"/>
    <property type="molecule type" value="Genomic_DNA"/>
</dbReference>
<comment type="caution">
    <text evidence="2">The sequence shown here is derived from an EMBL/GenBank/DDBJ whole genome shotgun (WGS) entry which is preliminary data.</text>
</comment>
<dbReference type="Proteomes" id="UP000823775">
    <property type="component" value="Unassembled WGS sequence"/>
</dbReference>
<accession>A0ABS8V4P8</accession>